<sequence>MDREDVKEEIASFLPGLSLETLTSLLGVLEEIGVESRADLAFVEAKDLEKYLSKIQCRRLLNGIKNKGLPPVEVEDPVAVESPPLTSTPSSSSERTSERNSSFSSPTLPGRPWYTDFRVRWVEMPAAIGKATADAKRPSPGDRRDMIKTVVDQMLAHEQNPTRATCHTIARMIVRDWPKSFADVGQKGDMLGDGCYSLLQQIKTRVEYKNRKQTLQTRRRRQRRPSNVAAEGAIAMARGPVDQYGCVRWCPEELPAGETEATLEETKQQLLNIYAEGGMGGAETAEHLMEKTYITQRQFINGVPAPAIHEIKEDWPFLFSQRGLFSHFSLLTDVSIQTKYEEAMNSKGSTIIRFCQQLNRPGIGDVLAKYEPEASDKAACVLLLLMAYFKEPKNAIMLEADVSCLKNKKLQNQWDQWNVLCTMLNLCYNILYECNIYFLLYSRVQLPLMLRAQCHCRATPA</sequence>
<evidence type="ECO:0000256" key="1">
    <source>
        <dbReference type="SAM" id="MobiDB-lite"/>
    </source>
</evidence>
<evidence type="ECO:0000313" key="3">
    <source>
        <dbReference type="Proteomes" id="UP000694546"/>
    </source>
</evidence>
<dbReference type="Proteomes" id="UP000694546">
    <property type="component" value="Chromosome 8"/>
</dbReference>
<evidence type="ECO:0000313" key="2">
    <source>
        <dbReference type="Ensembl" id="ENSGMOP00000059530.1"/>
    </source>
</evidence>
<feature type="compositionally biased region" description="Low complexity" evidence="1">
    <location>
        <begin position="79"/>
        <end position="107"/>
    </location>
</feature>
<dbReference type="PANTHER" id="PTHR31025:SF30">
    <property type="entry name" value="SI:DKEY-15H8.17"/>
    <property type="match status" value="1"/>
</dbReference>
<protein>
    <submittedName>
        <fullName evidence="2">Uncharacterized protein</fullName>
    </submittedName>
</protein>
<reference evidence="2" key="1">
    <citation type="submission" date="2025-08" db="UniProtKB">
        <authorList>
            <consortium name="Ensembl"/>
        </authorList>
    </citation>
    <scope>IDENTIFICATION</scope>
</reference>
<dbReference type="PANTHER" id="PTHR31025">
    <property type="entry name" value="SI:CH211-196P9.1-RELATED"/>
    <property type="match status" value="1"/>
</dbReference>
<reference evidence="2" key="2">
    <citation type="submission" date="2025-09" db="UniProtKB">
        <authorList>
            <consortium name="Ensembl"/>
        </authorList>
    </citation>
    <scope>IDENTIFICATION</scope>
</reference>
<dbReference type="AlphaFoldDB" id="A0A8C5CDX1"/>
<keyword evidence="3" id="KW-1185">Reference proteome</keyword>
<feature type="region of interest" description="Disordered" evidence="1">
    <location>
        <begin position="75"/>
        <end position="107"/>
    </location>
</feature>
<name>A0A8C5CDX1_GADMO</name>
<dbReference type="Ensembl" id="ENSGMOT00000076854.1">
    <property type="protein sequence ID" value="ENSGMOP00000059530.1"/>
    <property type="gene ID" value="ENSGMOG00000026461.1"/>
</dbReference>
<dbReference type="GeneTree" id="ENSGT00940000163828"/>
<accession>A0A8C5CDX1</accession>
<dbReference type="OMA" id="CHTIARM"/>
<organism evidence="2 3">
    <name type="scientific">Gadus morhua</name>
    <name type="common">Atlantic cod</name>
    <dbReference type="NCBI Taxonomy" id="8049"/>
    <lineage>
        <taxon>Eukaryota</taxon>
        <taxon>Metazoa</taxon>
        <taxon>Chordata</taxon>
        <taxon>Craniata</taxon>
        <taxon>Vertebrata</taxon>
        <taxon>Euteleostomi</taxon>
        <taxon>Actinopterygii</taxon>
        <taxon>Neopterygii</taxon>
        <taxon>Teleostei</taxon>
        <taxon>Neoteleostei</taxon>
        <taxon>Acanthomorphata</taxon>
        <taxon>Zeiogadaria</taxon>
        <taxon>Gadariae</taxon>
        <taxon>Gadiformes</taxon>
        <taxon>Gadoidei</taxon>
        <taxon>Gadidae</taxon>
        <taxon>Gadus</taxon>
    </lineage>
</organism>
<proteinExistence type="predicted"/>